<reference evidence="8" key="1">
    <citation type="submission" date="2023-01" db="EMBL/GenBank/DDBJ databases">
        <title>Complete genome sequence of Planctobacterium marinum strain Dej080120_11.</title>
        <authorList>
            <person name="Ueki S."/>
            <person name="Maruyama F."/>
        </authorList>
    </citation>
    <scope>NUCLEOTIDE SEQUENCE</scope>
    <source>
        <strain evidence="8">Dej080120_11</strain>
    </source>
</reference>
<dbReference type="InterPro" id="IPR014047">
    <property type="entry name" value="Chr_Tranpt_l_chain"/>
</dbReference>
<feature type="transmembrane region" description="Helical" evidence="7">
    <location>
        <begin position="320"/>
        <end position="338"/>
    </location>
</feature>
<organism evidence="8 9">
    <name type="scientific">Planctobacterium marinum</name>
    <dbReference type="NCBI Taxonomy" id="1631968"/>
    <lineage>
        <taxon>Bacteria</taxon>
        <taxon>Pseudomonadati</taxon>
        <taxon>Pseudomonadota</taxon>
        <taxon>Gammaproteobacteria</taxon>
        <taxon>Alteromonadales</taxon>
        <taxon>Alteromonadaceae</taxon>
        <taxon>Planctobacterium</taxon>
    </lineage>
</organism>
<proteinExistence type="inferred from homology"/>
<feature type="transmembrane region" description="Helical" evidence="7">
    <location>
        <begin position="116"/>
        <end position="133"/>
    </location>
</feature>
<feature type="transmembrane region" description="Helical" evidence="7">
    <location>
        <begin position="254"/>
        <end position="280"/>
    </location>
</feature>
<evidence type="ECO:0000256" key="2">
    <source>
        <dbReference type="ARBA" id="ARBA00005262"/>
    </source>
</evidence>
<dbReference type="GO" id="GO:0005886">
    <property type="term" value="C:plasma membrane"/>
    <property type="evidence" value="ECO:0007669"/>
    <property type="project" value="UniProtKB-SubCell"/>
</dbReference>
<comment type="subcellular location">
    <subcellularLocation>
        <location evidence="1">Cell membrane</location>
        <topology evidence="1">Multi-pass membrane protein</topology>
    </subcellularLocation>
</comment>
<keyword evidence="9" id="KW-1185">Reference proteome</keyword>
<dbReference type="KEGG" id="pmaw:MACH26_30130"/>
<dbReference type="PANTHER" id="PTHR33567:SF3">
    <property type="entry name" value="CHROMATE ION TRANSPORTER (EUROFUNG)"/>
    <property type="match status" value="1"/>
</dbReference>
<keyword evidence="4 7" id="KW-0812">Transmembrane</keyword>
<evidence type="ECO:0000256" key="5">
    <source>
        <dbReference type="ARBA" id="ARBA00022989"/>
    </source>
</evidence>
<sequence length="387" mass="41032">MDTNMLFSVFKQFLLLGCISFGGPAAHLGYFKKRFVDELNWLSNDDYAQIVALSQFLPGPGSSQTGFAIGYRMAGLAGGIAAFVAFTLPSVIIILLLASFGTGLNDTPVYQGIVQGLKLLAVVVVADATLGMFNSFCNNKITQTLFAVTAVSCILLPSLMLQMLLLLICALVGLIRLKTSAAPQNKPTSAVKPNSLALLLFGLMLLGLPFAAHIAPELAMANTFFHAGSLVFGGGHVVLPMLQSMLSDTISNDVFLSGYAAAQAIPGPMFTFATWLGYHWLPATPLLGASIATLMIFLPGFLLLIGFLKSWQSLSDNPKLQGAMLGINACVTGLLLSALYQPVFISAVSGAMEMVLVIVGLWLLKSIKAPVMWLVGFYVLAGATLLV</sequence>
<keyword evidence="5 7" id="KW-1133">Transmembrane helix</keyword>
<feature type="transmembrane region" description="Helical" evidence="7">
    <location>
        <begin position="196"/>
        <end position="215"/>
    </location>
</feature>
<evidence type="ECO:0000256" key="3">
    <source>
        <dbReference type="ARBA" id="ARBA00022475"/>
    </source>
</evidence>
<dbReference type="EMBL" id="AP027272">
    <property type="protein sequence ID" value="BDX07492.1"/>
    <property type="molecule type" value="Genomic_DNA"/>
</dbReference>
<evidence type="ECO:0000256" key="4">
    <source>
        <dbReference type="ARBA" id="ARBA00022692"/>
    </source>
</evidence>
<keyword evidence="3" id="KW-1003">Cell membrane</keyword>
<dbReference type="Pfam" id="PF02417">
    <property type="entry name" value="Chromate_transp"/>
    <property type="match status" value="2"/>
</dbReference>
<evidence type="ECO:0000313" key="9">
    <source>
        <dbReference type="Proteomes" id="UP001333710"/>
    </source>
</evidence>
<name>A0AA48HPX0_9ALTE</name>
<feature type="transmembrane region" description="Helical" evidence="7">
    <location>
        <begin position="145"/>
        <end position="175"/>
    </location>
</feature>
<dbReference type="InterPro" id="IPR003370">
    <property type="entry name" value="Chromate_transpt"/>
</dbReference>
<keyword evidence="6 7" id="KW-0472">Membrane</keyword>
<feature type="transmembrane region" description="Helical" evidence="7">
    <location>
        <begin position="344"/>
        <end position="364"/>
    </location>
</feature>
<dbReference type="Proteomes" id="UP001333710">
    <property type="component" value="Chromosome"/>
</dbReference>
<feature type="transmembrane region" description="Helical" evidence="7">
    <location>
        <begin position="80"/>
        <end position="104"/>
    </location>
</feature>
<dbReference type="PIRSF" id="PIRSF004810">
    <property type="entry name" value="ChrA"/>
    <property type="match status" value="1"/>
</dbReference>
<feature type="transmembrane region" description="Helical" evidence="7">
    <location>
        <begin position="371"/>
        <end position="386"/>
    </location>
</feature>
<feature type="transmembrane region" description="Helical" evidence="7">
    <location>
        <begin position="12"/>
        <end position="31"/>
    </location>
</feature>
<dbReference type="GO" id="GO:0015109">
    <property type="term" value="F:chromate transmembrane transporter activity"/>
    <property type="evidence" value="ECO:0007669"/>
    <property type="project" value="InterPro"/>
</dbReference>
<accession>A0AA48HPX0</accession>
<gene>
    <name evidence="8" type="ORF">MACH26_30130</name>
</gene>
<evidence type="ECO:0000313" key="8">
    <source>
        <dbReference type="EMBL" id="BDX07492.1"/>
    </source>
</evidence>
<protein>
    <submittedName>
        <fullName evidence="8">Chorismate-binding protein</fullName>
    </submittedName>
</protein>
<dbReference type="PANTHER" id="PTHR33567">
    <property type="entry name" value="CHROMATE ION TRANSPORTER (EUROFUNG)"/>
    <property type="match status" value="1"/>
</dbReference>
<feature type="transmembrane region" description="Helical" evidence="7">
    <location>
        <begin position="286"/>
        <end position="308"/>
    </location>
</feature>
<evidence type="ECO:0000256" key="7">
    <source>
        <dbReference type="SAM" id="Phobius"/>
    </source>
</evidence>
<dbReference type="AlphaFoldDB" id="A0AA48HPX0"/>
<evidence type="ECO:0000256" key="6">
    <source>
        <dbReference type="ARBA" id="ARBA00023136"/>
    </source>
</evidence>
<feature type="transmembrane region" description="Helical" evidence="7">
    <location>
        <begin position="221"/>
        <end position="242"/>
    </location>
</feature>
<dbReference type="NCBIfam" id="TIGR00937">
    <property type="entry name" value="2A51"/>
    <property type="match status" value="1"/>
</dbReference>
<comment type="similarity">
    <text evidence="2">Belongs to the chromate ion transporter (CHR) (TC 2.A.51) family.</text>
</comment>
<evidence type="ECO:0000256" key="1">
    <source>
        <dbReference type="ARBA" id="ARBA00004651"/>
    </source>
</evidence>